<feature type="compositionally biased region" description="Polar residues" evidence="1">
    <location>
        <begin position="11"/>
        <end position="20"/>
    </location>
</feature>
<dbReference type="Gene3D" id="3.30.420.40">
    <property type="match status" value="1"/>
</dbReference>
<keyword evidence="3" id="KW-1185">Reference proteome</keyword>
<protein>
    <submittedName>
        <fullName evidence="2">Actin-related protein</fullName>
    </submittedName>
</protein>
<dbReference type="STRING" id="35608.A0A2U1NTW6"/>
<feature type="compositionally biased region" description="Basic and acidic residues" evidence="1">
    <location>
        <begin position="1"/>
        <end position="10"/>
    </location>
</feature>
<comment type="caution">
    <text evidence="2">The sequence shown here is derived from an EMBL/GenBank/DDBJ whole genome shotgun (WGS) entry which is preliminary data.</text>
</comment>
<dbReference type="AlphaFoldDB" id="A0A2U1NTW6"/>
<evidence type="ECO:0000256" key="1">
    <source>
        <dbReference type="SAM" id="MobiDB-lite"/>
    </source>
</evidence>
<dbReference type="OrthoDB" id="5572108at2759"/>
<proteinExistence type="predicted"/>
<dbReference type="Proteomes" id="UP000245207">
    <property type="component" value="Unassembled WGS sequence"/>
</dbReference>
<gene>
    <name evidence="2" type="ORF">CTI12_AA175220</name>
</gene>
<accession>A0A2U1NTW6</accession>
<evidence type="ECO:0000313" key="2">
    <source>
        <dbReference type="EMBL" id="PWA76920.1"/>
    </source>
</evidence>
<feature type="region of interest" description="Disordered" evidence="1">
    <location>
        <begin position="1"/>
        <end position="23"/>
    </location>
</feature>
<sequence>MADNSHKPETNESPDLQEGSSVEKPLTSVTKYKEYICGEEAMRISPTEPYCLRRPIRRGHLNISLHYSMQQVLEDLQAIWDWILIEKLHIPHSERNMYSALIVVPETFDNRGNYVLFCSELLLSLLNSTTSTHLIFNT</sequence>
<name>A0A2U1NTW6_ARTAN</name>
<dbReference type="EMBL" id="PKPP01002203">
    <property type="protein sequence ID" value="PWA76920.1"/>
    <property type="molecule type" value="Genomic_DNA"/>
</dbReference>
<reference evidence="2 3" key="1">
    <citation type="journal article" date="2018" name="Mol. Plant">
        <title>The genome of Artemisia annua provides insight into the evolution of Asteraceae family and artemisinin biosynthesis.</title>
        <authorList>
            <person name="Shen Q."/>
            <person name="Zhang L."/>
            <person name="Liao Z."/>
            <person name="Wang S."/>
            <person name="Yan T."/>
            <person name="Shi P."/>
            <person name="Liu M."/>
            <person name="Fu X."/>
            <person name="Pan Q."/>
            <person name="Wang Y."/>
            <person name="Lv Z."/>
            <person name="Lu X."/>
            <person name="Zhang F."/>
            <person name="Jiang W."/>
            <person name="Ma Y."/>
            <person name="Chen M."/>
            <person name="Hao X."/>
            <person name="Li L."/>
            <person name="Tang Y."/>
            <person name="Lv G."/>
            <person name="Zhou Y."/>
            <person name="Sun X."/>
            <person name="Brodelius P.E."/>
            <person name="Rose J.K.C."/>
            <person name="Tang K."/>
        </authorList>
    </citation>
    <scope>NUCLEOTIDE SEQUENCE [LARGE SCALE GENOMIC DNA]</scope>
    <source>
        <strain evidence="3">cv. Huhao1</strain>
        <tissue evidence="2">Leaf</tissue>
    </source>
</reference>
<evidence type="ECO:0000313" key="3">
    <source>
        <dbReference type="Proteomes" id="UP000245207"/>
    </source>
</evidence>
<organism evidence="2 3">
    <name type="scientific">Artemisia annua</name>
    <name type="common">Sweet wormwood</name>
    <dbReference type="NCBI Taxonomy" id="35608"/>
    <lineage>
        <taxon>Eukaryota</taxon>
        <taxon>Viridiplantae</taxon>
        <taxon>Streptophyta</taxon>
        <taxon>Embryophyta</taxon>
        <taxon>Tracheophyta</taxon>
        <taxon>Spermatophyta</taxon>
        <taxon>Magnoliopsida</taxon>
        <taxon>eudicotyledons</taxon>
        <taxon>Gunneridae</taxon>
        <taxon>Pentapetalae</taxon>
        <taxon>asterids</taxon>
        <taxon>campanulids</taxon>
        <taxon>Asterales</taxon>
        <taxon>Asteraceae</taxon>
        <taxon>Asteroideae</taxon>
        <taxon>Anthemideae</taxon>
        <taxon>Artemisiinae</taxon>
        <taxon>Artemisia</taxon>
    </lineage>
</organism>